<protein>
    <submittedName>
        <fullName evidence="2">RPA1 related single stranded DNA binding protein, X-linked</fullName>
    </submittedName>
</protein>
<dbReference type="GeneID" id="111835535"/>
<dbReference type="PANTHER" id="PTHR14944:SF4">
    <property type="entry name" value="RPA1 RELATED SINGLE STRANDED DNA BINDING PROTEIN, X-LINKED"/>
    <property type="match status" value="1"/>
</dbReference>
<reference evidence="2" key="2">
    <citation type="submission" date="2025-09" db="UniProtKB">
        <authorList>
            <consortium name="Ensembl"/>
        </authorList>
    </citation>
    <scope>IDENTIFICATION</scope>
</reference>
<dbReference type="RefSeq" id="XP_023651739.1">
    <property type="nucleotide sequence ID" value="XM_023795971.2"/>
</dbReference>
<dbReference type="InterPro" id="IPR040893">
    <property type="entry name" value="RADX"/>
</dbReference>
<dbReference type="Ensembl" id="ENSPKIT00000016400.1">
    <property type="protein sequence ID" value="ENSPKIP00000035468.1"/>
    <property type="gene ID" value="ENSPKIG00000014388.1"/>
</dbReference>
<evidence type="ECO:0000256" key="1">
    <source>
        <dbReference type="SAM" id="MobiDB-lite"/>
    </source>
</evidence>
<dbReference type="GeneTree" id="ENSGT00390000005094"/>
<proteinExistence type="predicted"/>
<keyword evidence="3" id="KW-1185">Reference proteome</keyword>
<feature type="region of interest" description="Disordered" evidence="1">
    <location>
        <begin position="590"/>
        <end position="683"/>
    </location>
</feature>
<dbReference type="Proteomes" id="UP000261540">
    <property type="component" value="Unplaced"/>
</dbReference>
<feature type="compositionally biased region" description="Polar residues" evidence="1">
    <location>
        <begin position="654"/>
        <end position="669"/>
    </location>
</feature>
<sequence length="869" mass="97526">MMPEEGGHLGQESASVTRDSLIRSAFRQLLAITTHRLRIFDVGVVAVIALQRYLTESQAAKDQAGDSYSYDITVTDGVCQVKCSLSPHLNHLVQKNILRTGVDVHIRQCSFVYNEKRLGQGTVCLEKMEIAAERSSILSSTEDVDALPVWSAEGVRNVTVSQSDVPTQTGRKHYLSLWNNEDPHGSLWIPRIPPTEVVLDVSKCIPLCDLHNSFLHGLRHPPLLVRIMCKSRLRFYGKLDTKVEFPFQAYFQVADHSGSVSLVLWNALCLEWYQTLNVGVVMYLQNYTLKRSFQNRSHPSLADSQMRIFSSVEICLNPRDPRAVITVIPPKCVLPLWGLPSVTYQFITSSELESLPNNSVCDVIGLVTFVGRCERIKKKANTVPEKYWTYRWVHAMDGTSTVPFVLEIFASSQPEIFHGLYPMTYLVCTQMRVCREASTLPYLTSSCETQIFTTGFHKGQPYISDPKVKSFIQWTKTLKESVILKKTVIGGHYCYPPSPPLFTQTIANDSAQYPVIAASELRQELESLQYREHKRLAIQGRITAVRFVAHSEEHNQPAEALPSEGLTISTADGHTGGVEADTLQTLANAMGPAAENPPSTQKRKKKRNKKQNVKRRYITRAAVKMLRKHDQQQEELSEEERTSSEMEEDEGDNGLSNKNDLVAGTSGQSDLAAEETLADEQPSAYWESEAWETLKRDLSEHFHFDRLDKESIPSKFKFELKDYLQCQNNFHPTNWTQNQFLPDQNIKQLSPVGYKGYYQITILGINQQTAIDAVFLPVLSSEDPRSVGLPPASHSNSLLSCLASGFLYPLSDLAGHEQSLHPDPGGIIQSGAELEATPVVCLIDFCRLAGQKVEVLINKVYKMADVVFV</sequence>
<dbReference type="Pfam" id="PF17659">
    <property type="entry name" value="RADX"/>
    <property type="match status" value="1"/>
</dbReference>
<feature type="compositionally biased region" description="Basic residues" evidence="1">
    <location>
        <begin position="601"/>
        <end position="618"/>
    </location>
</feature>
<dbReference type="Gene3D" id="2.40.50.140">
    <property type="entry name" value="Nucleic acid-binding proteins"/>
    <property type="match status" value="2"/>
</dbReference>
<dbReference type="SUPFAM" id="SSF50249">
    <property type="entry name" value="Nucleic acid-binding proteins"/>
    <property type="match status" value="1"/>
</dbReference>
<dbReference type="OrthoDB" id="123282at2759"/>
<feature type="region of interest" description="Disordered" evidence="1">
    <location>
        <begin position="554"/>
        <end position="577"/>
    </location>
</feature>
<dbReference type="GO" id="GO:0003697">
    <property type="term" value="F:single-stranded DNA binding"/>
    <property type="evidence" value="ECO:0007669"/>
    <property type="project" value="InterPro"/>
</dbReference>
<dbReference type="InterPro" id="IPR012340">
    <property type="entry name" value="NA-bd_OB-fold"/>
</dbReference>
<organism evidence="2 3">
    <name type="scientific">Paramormyrops kingsleyae</name>
    <dbReference type="NCBI Taxonomy" id="1676925"/>
    <lineage>
        <taxon>Eukaryota</taxon>
        <taxon>Metazoa</taxon>
        <taxon>Chordata</taxon>
        <taxon>Craniata</taxon>
        <taxon>Vertebrata</taxon>
        <taxon>Euteleostomi</taxon>
        <taxon>Actinopterygii</taxon>
        <taxon>Neopterygii</taxon>
        <taxon>Teleostei</taxon>
        <taxon>Osteoglossocephala</taxon>
        <taxon>Osteoglossomorpha</taxon>
        <taxon>Osteoglossiformes</taxon>
        <taxon>Mormyridae</taxon>
        <taxon>Paramormyrops</taxon>
    </lineage>
</organism>
<dbReference type="PANTHER" id="PTHR14944">
    <property type="entry name" value="RPA-RELATED PROTEIN RADX"/>
    <property type="match status" value="1"/>
</dbReference>
<reference evidence="2" key="1">
    <citation type="submission" date="2025-08" db="UniProtKB">
        <authorList>
            <consortium name="Ensembl"/>
        </authorList>
    </citation>
    <scope>IDENTIFICATION</scope>
</reference>
<dbReference type="AlphaFoldDB" id="A0A3B3SYY8"/>
<name>A0A3B3SYY8_9TELE</name>
<evidence type="ECO:0000313" key="2">
    <source>
        <dbReference type="Ensembl" id="ENSPKIP00000035468.1"/>
    </source>
</evidence>
<evidence type="ECO:0000313" key="3">
    <source>
        <dbReference type="Proteomes" id="UP000261540"/>
    </source>
</evidence>
<accession>A0A3B3SYY8</accession>